<proteinExistence type="predicted"/>
<dbReference type="EMBL" id="CP041765">
    <property type="protein sequence ID" value="QDQ98571.1"/>
    <property type="molecule type" value="Genomic_DNA"/>
</dbReference>
<name>A0A516X7C3_9ACTN</name>
<evidence type="ECO:0000256" key="1">
    <source>
        <dbReference type="SAM" id="MobiDB-lite"/>
    </source>
</evidence>
<dbReference type="InterPro" id="IPR010152">
    <property type="entry name" value="CRISPR-assoc_prot_Cas2_sub"/>
</dbReference>
<keyword evidence="3" id="KW-1185">Reference proteome</keyword>
<evidence type="ECO:0000313" key="3">
    <source>
        <dbReference type="Proteomes" id="UP000317344"/>
    </source>
</evidence>
<evidence type="ECO:0000313" key="2">
    <source>
        <dbReference type="EMBL" id="QDQ98571.1"/>
    </source>
</evidence>
<reference evidence="2 3" key="1">
    <citation type="submission" date="2019-07" db="EMBL/GenBank/DDBJ databases">
        <title>Tomitella cavernea sp. nov., an actinomycete isolated from soil.</title>
        <authorList>
            <person name="Cheng J."/>
        </authorList>
    </citation>
    <scope>NUCLEOTIDE SEQUENCE [LARGE SCALE GENOMIC DNA]</scope>
    <source>
        <strain evidence="2 3">HY188</strain>
    </source>
</reference>
<dbReference type="Gene3D" id="3.30.70.240">
    <property type="match status" value="1"/>
</dbReference>
<sequence>MVVFILTACPAGLRGHLTRWLMEVSAGVFVGHVSNRVREHLWSQVVDLVKDGKVIMVYPEDNEQGLAFRTHRHEWTPVDLDGITLMSRPMDTQATRGRVRRGWSTASRRRRHS</sequence>
<reference evidence="2 3" key="2">
    <citation type="submission" date="2019-07" db="EMBL/GenBank/DDBJ databases">
        <authorList>
            <person name="Huang Y."/>
        </authorList>
    </citation>
    <scope>NUCLEOTIDE SEQUENCE [LARGE SCALE GENOMIC DNA]</scope>
    <source>
        <strain evidence="2 3">HY188</strain>
    </source>
</reference>
<dbReference type="AlphaFoldDB" id="A0A516X7C3"/>
<dbReference type="KEGG" id="toy:FO059_16130"/>
<accession>A0A516X7C3</accession>
<dbReference type="OrthoDB" id="8527479at2"/>
<protein>
    <submittedName>
        <fullName evidence="2">Type I-E CRISPR-associated endoribonuclease Cas2</fullName>
    </submittedName>
</protein>
<gene>
    <name evidence="2" type="primary">cas2e</name>
    <name evidence="2" type="ORF">FO059_16130</name>
</gene>
<dbReference type="RefSeq" id="WP_143909976.1">
    <property type="nucleotide sequence ID" value="NZ_CP041765.1"/>
</dbReference>
<dbReference type="Proteomes" id="UP000317344">
    <property type="component" value="Chromosome"/>
</dbReference>
<dbReference type="NCBIfam" id="TIGR01873">
    <property type="entry name" value="cas_CT1978"/>
    <property type="match status" value="1"/>
</dbReference>
<feature type="region of interest" description="Disordered" evidence="1">
    <location>
        <begin position="91"/>
        <end position="113"/>
    </location>
</feature>
<dbReference type="CDD" id="cd09755">
    <property type="entry name" value="Cas2_I-E"/>
    <property type="match status" value="1"/>
</dbReference>
<feature type="compositionally biased region" description="Basic residues" evidence="1">
    <location>
        <begin position="97"/>
        <end position="113"/>
    </location>
</feature>
<dbReference type="Pfam" id="PF09707">
    <property type="entry name" value="Cas_Cas2CT1978"/>
    <property type="match status" value="1"/>
</dbReference>
<organism evidence="2 3">
    <name type="scientific">Tomitella fengzijianii</name>
    <dbReference type="NCBI Taxonomy" id="2597660"/>
    <lineage>
        <taxon>Bacteria</taxon>
        <taxon>Bacillati</taxon>
        <taxon>Actinomycetota</taxon>
        <taxon>Actinomycetes</taxon>
        <taxon>Mycobacteriales</taxon>
        <taxon>Tomitella</taxon>
    </lineage>
</organism>